<reference evidence="1 2" key="1">
    <citation type="journal article" date="2018" name="Front. Plant Sci.">
        <title>Red Clover (Trifolium pratense) and Zigzag Clover (T. medium) - A Picture of Genomic Similarities and Differences.</title>
        <authorList>
            <person name="Dluhosova J."/>
            <person name="Istvanek J."/>
            <person name="Nedelnik J."/>
            <person name="Repkova J."/>
        </authorList>
    </citation>
    <scope>NUCLEOTIDE SEQUENCE [LARGE SCALE GENOMIC DNA]</scope>
    <source>
        <strain evidence="2">cv. 10/8</strain>
        <tissue evidence="1">Leaf</tissue>
    </source>
</reference>
<accession>A0A392QSD4</accession>
<comment type="caution">
    <text evidence="1">The sequence shown here is derived from an EMBL/GenBank/DDBJ whole genome shotgun (WGS) entry which is preliminary data.</text>
</comment>
<dbReference type="Proteomes" id="UP000265520">
    <property type="component" value="Unassembled WGS sequence"/>
</dbReference>
<proteinExistence type="predicted"/>
<sequence>ASGIEQGRKEAFMQDSRVPKIVSGSACRCCQKRVSTVKNRCAAPLL</sequence>
<protein>
    <submittedName>
        <fullName evidence="1">Uncharacterized protein</fullName>
    </submittedName>
</protein>
<dbReference type="AlphaFoldDB" id="A0A392QSD4"/>
<keyword evidence="2" id="KW-1185">Reference proteome</keyword>
<organism evidence="1 2">
    <name type="scientific">Trifolium medium</name>
    <dbReference type="NCBI Taxonomy" id="97028"/>
    <lineage>
        <taxon>Eukaryota</taxon>
        <taxon>Viridiplantae</taxon>
        <taxon>Streptophyta</taxon>
        <taxon>Embryophyta</taxon>
        <taxon>Tracheophyta</taxon>
        <taxon>Spermatophyta</taxon>
        <taxon>Magnoliopsida</taxon>
        <taxon>eudicotyledons</taxon>
        <taxon>Gunneridae</taxon>
        <taxon>Pentapetalae</taxon>
        <taxon>rosids</taxon>
        <taxon>fabids</taxon>
        <taxon>Fabales</taxon>
        <taxon>Fabaceae</taxon>
        <taxon>Papilionoideae</taxon>
        <taxon>50 kb inversion clade</taxon>
        <taxon>NPAAA clade</taxon>
        <taxon>Hologalegina</taxon>
        <taxon>IRL clade</taxon>
        <taxon>Trifolieae</taxon>
        <taxon>Trifolium</taxon>
    </lineage>
</organism>
<feature type="non-terminal residue" evidence="1">
    <location>
        <position position="1"/>
    </location>
</feature>
<evidence type="ECO:0000313" key="2">
    <source>
        <dbReference type="Proteomes" id="UP000265520"/>
    </source>
</evidence>
<dbReference type="EMBL" id="LXQA010153826">
    <property type="protein sequence ID" value="MCI26530.1"/>
    <property type="molecule type" value="Genomic_DNA"/>
</dbReference>
<name>A0A392QSD4_9FABA</name>
<evidence type="ECO:0000313" key="1">
    <source>
        <dbReference type="EMBL" id="MCI26530.1"/>
    </source>
</evidence>